<accession>A0A3D8YFJ6</accession>
<dbReference type="RefSeq" id="WP_115829178.1">
    <property type="nucleotide sequence ID" value="NZ_QNUL01000002.1"/>
</dbReference>
<keyword evidence="2" id="KW-1185">Reference proteome</keyword>
<sequence length="258" mass="30068">MNATKFFENSRFDIRAEGWGEVELQDVIKLLDNVISTFYGYLDESSLPVRNVNIINAKESGDVEGPEIRRRGDFDQVYLDVSGRYWSQYVYQFSHELCHHVIDIDYSPEDDHYGWLEESICEMASLFIMLKMESSWSGGEAPYQNWEGYAAVLGNYARTIAEQSIVLYEPFHLWLTRNTSYLSAGRYDRRKNRIIALQMMPLFIQTPELWKAVQFFKFADAGSHRTISEFLEDWKSFLPYSLQVPFGGFISLFTTGQK</sequence>
<proteinExistence type="predicted"/>
<dbReference type="EMBL" id="QNUL01000002">
    <property type="protein sequence ID" value="REA63431.1"/>
    <property type="molecule type" value="Genomic_DNA"/>
</dbReference>
<comment type="caution">
    <text evidence="1">The sequence shown here is derived from an EMBL/GenBank/DDBJ whole genome shotgun (WGS) entry which is preliminary data.</text>
</comment>
<gene>
    <name evidence="1" type="ORF">DSL64_03000</name>
</gene>
<dbReference type="OrthoDB" id="200396at2"/>
<name>A0A3D8YFJ6_9BACT</name>
<evidence type="ECO:0000313" key="2">
    <source>
        <dbReference type="Proteomes" id="UP000256373"/>
    </source>
</evidence>
<protein>
    <submittedName>
        <fullName evidence="1">Uncharacterized protein</fullName>
    </submittedName>
</protein>
<evidence type="ECO:0000313" key="1">
    <source>
        <dbReference type="EMBL" id="REA63431.1"/>
    </source>
</evidence>
<dbReference type="Proteomes" id="UP000256373">
    <property type="component" value="Unassembled WGS sequence"/>
</dbReference>
<organism evidence="1 2">
    <name type="scientific">Dyadobacter luteus</name>
    <dbReference type="NCBI Taxonomy" id="2259619"/>
    <lineage>
        <taxon>Bacteria</taxon>
        <taxon>Pseudomonadati</taxon>
        <taxon>Bacteroidota</taxon>
        <taxon>Cytophagia</taxon>
        <taxon>Cytophagales</taxon>
        <taxon>Spirosomataceae</taxon>
        <taxon>Dyadobacter</taxon>
    </lineage>
</organism>
<dbReference type="AlphaFoldDB" id="A0A3D8YFJ6"/>
<reference evidence="1 2" key="1">
    <citation type="submission" date="2018-07" db="EMBL/GenBank/DDBJ databases">
        <title>Dyadobacter roseus sp. nov., isolated from rose rhizosphere soil.</title>
        <authorList>
            <person name="Chen L."/>
        </authorList>
    </citation>
    <scope>NUCLEOTIDE SEQUENCE [LARGE SCALE GENOMIC DNA]</scope>
    <source>
        <strain evidence="1 2">RS19</strain>
    </source>
</reference>